<sequence>MHSFMCKQISEHRTSLNRDVIEWYCLLWVFVCPRF</sequence>
<comment type="caution">
    <text evidence="1">The sequence shown here is derived from an EMBL/GenBank/DDBJ whole genome shotgun (WGS) entry which is preliminary data.</text>
</comment>
<evidence type="ECO:0000313" key="2">
    <source>
        <dbReference type="Proteomes" id="UP001140949"/>
    </source>
</evidence>
<proteinExistence type="predicted"/>
<protein>
    <submittedName>
        <fullName evidence="1">Uncharacterized protein</fullName>
    </submittedName>
</protein>
<reference evidence="1" key="2">
    <citation type="submission" date="2023-04" db="EMBL/GenBank/DDBJ databases">
        <authorList>
            <person name="Bruccoleri R.E."/>
            <person name="Oakeley E.J."/>
            <person name="Faust A.-M."/>
            <person name="Dessus-Babus S."/>
            <person name="Altorfer M."/>
            <person name="Burckhardt D."/>
            <person name="Oertli M."/>
            <person name="Naumann U."/>
            <person name="Petersen F."/>
            <person name="Wong J."/>
        </authorList>
    </citation>
    <scope>NUCLEOTIDE SEQUENCE</scope>
    <source>
        <strain evidence="1">GSM-AAB239-AS_SAM_17_03QT</strain>
        <tissue evidence="1">Leaf</tissue>
    </source>
</reference>
<gene>
    <name evidence="1" type="ORF">M6B38_332570</name>
</gene>
<dbReference type="Proteomes" id="UP001140949">
    <property type="component" value="Unassembled WGS sequence"/>
</dbReference>
<reference evidence="1" key="1">
    <citation type="journal article" date="2023" name="GigaByte">
        <title>Genome assembly of the bearded iris, Iris pallida Lam.</title>
        <authorList>
            <person name="Bruccoleri R.E."/>
            <person name="Oakeley E.J."/>
            <person name="Faust A.M.E."/>
            <person name="Altorfer M."/>
            <person name="Dessus-Babus S."/>
            <person name="Burckhardt D."/>
            <person name="Oertli M."/>
            <person name="Naumann U."/>
            <person name="Petersen F."/>
            <person name="Wong J."/>
        </authorList>
    </citation>
    <scope>NUCLEOTIDE SEQUENCE</scope>
    <source>
        <strain evidence="1">GSM-AAB239-AS_SAM_17_03QT</strain>
    </source>
</reference>
<keyword evidence="2" id="KW-1185">Reference proteome</keyword>
<evidence type="ECO:0000313" key="1">
    <source>
        <dbReference type="EMBL" id="KAJ6834893.1"/>
    </source>
</evidence>
<accession>A0AAX6H261</accession>
<name>A0AAX6H261_IRIPA</name>
<dbReference type="AlphaFoldDB" id="A0AAX6H261"/>
<dbReference type="EMBL" id="JANAVB010013639">
    <property type="protein sequence ID" value="KAJ6834893.1"/>
    <property type="molecule type" value="Genomic_DNA"/>
</dbReference>
<organism evidence="1 2">
    <name type="scientific">Iris pallida</name>
    <name type="common">Sweet iris</name>
    <dbReference type="NCBI Taxonomy" id="29817"/>
    <lineage>
        <taxon>Eukaryota</taxon>
        <taxon>Viridiplantae</taxon>
        <taxon>Streptophyta</taxon>
        <taxon>Embryophyta</taxon>
        <taxon>Tracheophyta</taxon>
        <taxon>Spermatophyta</taxon>
        <taxon>Magnoliopsida</taxon>
        <taxon>Liliopsida</taxon>
        <taxon>Asparagales</taxon>
        <taxon>Iridaceae</taxon>
        <taxon>Iridoideae</taxon>
        <taxon>Irideae</taxon>
        <taxon>Iris</taxon>
    </lineage>
</organism>